<comment type="pathway">
    <text evidence="1">Cofactor biosynthesis; adenosylcobalamin biosynthesis.</text>
</comment>
<keyword evidence="2" id="KW-0169">Cobalamin biosynthesis</keyword>
<reference evidence="5" key="1">
    <citation type="submission" date="2018-09" db="EMBL/GenBank/DDBJ databases">
        <title>Complete genome sequence of thermophilic cyanobacteria strain Thermosynechococcus elongatus PKUAC-SCTE542.</title>
        <authorList>
            <person name="Liang Y."/>
            <person name="Tang J."/>
            <person name="Daroch M."/>
        </authorList>
    </citation>
    <scope>NUCLEOTIDE SEQUENCE [LARGE SCALE GENOMIC DNA]</scope>
    <source>
        <strain evidence="5">E542</strain>
    </source>
</reference>
<dbReference type="GO" id="GO:0009236">
    <property type="term" value="P:cobalamin biosynthetic process"/>
    <property type="evidence" value="ECO:0007669"/>
    <property type="project" value="UniProtKB-UniPathway"/>
</dbReference>
<sequence>MRGAIWLIGGTHESRWIADLILCQGFPCWVSVTTPAASGLYAAHPLLTCHVERLTPNRARELIQQHAIQAIVDASHPFAVDISALAIEISQELALPYLRFERRDLPQATGIYTDLTTLLQSNLLVGERVLLTLGVKHLAAFAPLQHQATLFARILPTVTALEAALAAGFDRQRLIAIFPPVSQELERALWQQWQITTVVTKASGTASEQIKQTLARELGVKLITLRRPPMVYPRQTSDRAGIEAFLQELATSKQSDRSPPPDY</sequence>
<organism evidence="4 5">
    <name type="scientific">Thermosynechococcus sichuanensis E542</name>
    <dbReference type="NCBI Taxonomy" id="2016101"/>
    <lineage>
        <taxon>Bacteria</taxon>
        <taxon>Bacillati</taxon>
        <taxon>Cyanobacteriota</taxon>
        <taxon>Cyanophyceae</taxon>
        <taxon>Acaryochloridales</taxon>
        <taxon>Thermosynechococcaceae</taxon>
        <taxon>Thermosynechococcus</taxon>
        <taxon>Thermosynechococcus sichuanensis</taxon>
    </lineage>
</organism>
<keyword evidence="5" id="KW-1185">Reference proteome</keyword>
<dbReference type="UniPathway" id="UPA00148"/>
<dbReference type="RefSeq" id="WP_181495472.1">
    <property type="nucleotide sequence ID" value="NZ_CP032152.1"/>
</dbReference>
<dbReference type="AlphaFoldDB" id="A0A3B7MBG1"/>
<dbReference type="NCBIfam" id="TIGR00715">
    <property type="entry name" value="precor6x_red"/>
    <property type="match status" value="1"/>
</dbReference>
<dbReference type="EC" id="1.3.1.106" evidence="4"/>
<evidence type="ECO:0000313" key="5">
    <source>
        <dbReference type="Proteomes" id="UP000261812"/>
    </source>
</evidence>
<protein>
    <submittedName>
        <fullName evidence="4">Cobalt-precorrin-6A reductase</fullName>
        <ecNumber evidence="4">1.3.1.106</ecNumber>
    </submittedName>
</protein>
<dbReference type="Proteomes" id="UP000261812">
    <property type="component" value="Chromosome"/>
</dbReference>
<dbReference type="Pfam" id="PF02571">
    <property type="entry name" value="CbiJ"/>
    <property type="match status" value="1"/>
</dbReference>
<gene>
    <name evidence="4" type="ORF">D3A95_00590</name>
</gene>
<dbReference type="PANTHER" id="PTHR36925:SF1">
    <property type="entry name" value="COBALT-PRECORRIN-6A REDUCTASE"/>
    <property type="match status" value="1"/>
</dbReference>
<dbReference type="GO" id="GO:0016994">
    <property type="term" value="F:precorrin-6A reductase activity"/>
    <property type="evidence" value="ECO:0007669"/>
    <property type="project" value="InterPro"/>
</dbReference>
<name>A0A3B7MBG1_9CYAN</name>
<evidence type="ECO:0000256" key="2">
    <source>
        <dbReference type="ARBA" id="ARBA00022573"/>
    </source>
</evidence>
<evidence type="ECO:0000256" key="1">
    <source>
        <dbReference type="ARBA" id="ARBA00004953"/>
    </source>
</evidence>
<accession>A0A3B7MBG1</accession>
<dbReference type="PANTHER" id="PTHR36925">
    <property type="entry name" value="COBALT-PRECORRIN-6A REDUCTASE"/>
    <property type="match status" value="1"/>
</dbReference>
<keyword evidence="3 4" id="KW-0560">Oxidoreductase</keyword>
<dbReference type="KEGG" id="tsq:D3A95_00590"/>
<evidence type="ECO:0000256" key="3">
    <source>
        <dbReference type="ARBA" id="ARBA00023002"/>
    </source>
</evidence>
<evidence type="ECO:0000313" key="4">
    <source>
        <dbReference type="EMBL" id="AXY67212.1"/>
    </source>
</evidence>
<proteinExistence type="predicted"/>
<dbReference type="EMBL" id="CP032152">
    <property type="protein sequence ID" value="AXY67212.1"/>
    <property type="molecule type" value="Genomic_DNA"/>
</dbReference>
<dbReference type="InterPro" id="IPR003723">
    <property type="entry name" value="Precorrin-6x_reduct"/>
</dbReference>
<dbReference type="PROSITE" id="PS51014">
    <property type="entry name" value="COBK_CBIJ"/>
    <property type="match status" value="1"/>
</dbReference>
<dbReference type="NCBIfam" id="NF005970">
    <property type="entry name" value="PRK08057.1-4"/>
    <property type="match status" value="1"/>
</dbReference>